<dbReference type="GO" id="GO:0006890">
    <property type="term" value="P:retrograde vesicle-mediated transport, Golgi to endoplasmic reticulum"/>
    <property type="evidence" value="ECO:0007669"/>
    <property type="project" value="InterPro"/>
</dbReference>
<dbReference type="GO" id="GO:0006888">
    <property type="term" value="P:endoplasmic reticulum to Golgi vesicle-mediated transport"/>
    <property type="evidence" value="ECO:0007669"/>
    <property type="project" value="InterPro"/>
</dbReference>
<dbReference type="Pfam" id="PF04437">
    <property type="entry name" value="RINT1_TIP1"/>
    <property type="match status" value="1"/>
</dbReference>
<feature type="coiled-coil region" evidence="1">
    <location>
        <begin position="30"/>
        <end position="75"/>
    </location>
</feature>
<dbReference type="InterPro" id="IPR007528">
    <property type="entry name" value="RINT1_Tip20"/>
</dbReference>
<dbReference type="PANTHER" id="PTHR13520:SF0">
    <property type="entry name" value="RAD50-INTERACTING PROTEIN 1"/>
    <property type="match status" value="1"/>
</dbReference>
<evidence type="ECO:0000313" key="2">
    <source>
        <dbReference type="EMBL" id="CEO46732.1"/>
    </source>
</evidence>
<protein>
    <recommendedName>
        <fullName evidence="3">RAD50-interacting protein 1</fullName>
    </recommendedName>
</protein>
<proteinExistence type="predicted"/>
<dbReference type="InterPro" id="IPR042044">
    <property type="entry name" value="EXOC6PINT-1/Sec15/Tip20_C_dom2"/>
</dbReference>
<sequence>MASSPFVQGTSLDNRVEDYLDDKLQSTTDLDSLDELLANVELQRNQLQTQLDDAVKQLEEARHTAEGRKASLAARIEEFQELQESIDRREAIAAASDAPDQAIARLQAPMKKLRSVDLAQKYLLLVQDVEKLRSEARSHLPESPKAALEPYSKLKQMASRLKELQGEESLHLVEYVHGVTEALWTEMKTTMSADFETVLEKRNWPKVDPQSQMDDEWVASFEKLIDLQIPEVLYSTEVVGLLPLDAMAKIFAVEFRFHFLSDRPTSDPQAIGTHCFPWFLMTVEKWEDFLRDNLAHLLVSKFRDTGAATSLVYVDPVCAFITSLLPVVREKIRDVTDKAADKPAFLSSFISQLMTFDEDIRSRFSYDGGDPDRGWKGLATEVLDTHFDTWFQAEKDFTMEQFNSILRSEDGKNIDFDYAADGRMKPTYAAVRITDLLRNTTNQYNRLRKTKHKIRFLIHIQLDILEEYDGRLRGSLEAYQAITSTLGRTLHGVTKEQLAALEGTGALETLCKVLGSSDHIVHTLKEWSNEEFFIELWEQLQAGPKSSDQGNLSFDEVKGRTSSAMGEIEQDGALFDEMIASYSMRRSSAQALLVSALVDSHSKSFRGYSSRAQFTTIGDASDLADTDNHQDDPWQLSISPELDEPLRILSRNLEFLVKALSTAVFRRVWREALGKLQDQLWHEVLLRQSFTAFGAAQFFRDTNAVFTLVDRYIPGSSTVMGTLLDGVRLLNLPVELKGEEKGLTLKEASDRVFTDNDEARKVLAELHLDALTPQNSRYILQKRVENSENVEW</sequence>
<name>A0A0B7JTY2_BIOOC</name>
<gene>
    <name evidence="2" type="ORF">BN869_000002787_1</name>
</gene>
<organism evidence="2">
    <name type="scientific">Bionectria ochroleuca</name>
    <name type="common">Gliocladium roseum</name>
    <dbReference type="NCBI Taxonomy" id="29856"/>
    <lineage>
        <taxon>Eukaryota</taxon>
        <taxon>Fungi</taxon>
        <taxon>Dikarya</taxon>
        <taxon>Ascomycota</taxon>
        <taxon>Pezizomycotina</taxon>
        <taxon>Sordariomycetes</taxon>
        <taxon>Hypocreomycetidae</taxon>
        <taxon>Hypocreales</taxon>
        <taxon>Bionectriaceae</taxon>
        <taxon>Clonostachys</taxon>
    </lineage>
</organism>
<evidence type="ECO:0000256" key="1">
    <source>
        <dbReference type="SAM" id="Coils"/>
    </source>
</evidence>
<dbReference type="PANTHER" id="PTHR13520">
    <property type="entry name" value="RAD50-INTERACTING PROTEIN 1 RINT-1"/>
    <property type="match status" value="1"/>
</dbReference>
<accession>A0A0B7JTY2</accession>
<dbReference type="PROSITE" id="PS51386">
    <property type="entry name" value="RINT1_TIP20"/>
    <property type="match status" value="1"/>
</dbReference>
<dbReference type="GO" id="GO:0060628">
    <property type="term" value="P:regulation of ER to Golgi vesicle-mediated transport"/>
    <property type="evidence" value="ECO:0007669"/>
    <property type="project" value="TreeGrafter"/>
</dbReference>
<evidence type="ECO:0008006" key="3">
    <source>
        <dbReference type="Google" id="ProtNLM"/>
    </source>
</evidence>
<dbReference type="EMBL" id="CDPU01000005">
    <property type="protein sequence ID" value="CEO46732.1"/>
    <property type="molecule type" value="Genomic_DNA"/>
</dbReference>
<dbReference type="Gene3D" id="1.20.58.670">
    <property type="entry name" value="Dsl1p vesicle tethering complex, Tip20p subunit, domain D"/>
    <property type="match status" value="1"/>
</dbReference>
<reference evidence="2" key="1">
    <citation type="submission" date="2015-01" db="EMBL/GenBank/DDBJ databases">
        <authorList>
            <person name="Durling Mikael"/>
        </authorList>
    </citation>
    <scope>NUCLEOTIDE SEQUENCE</scope>
</reference>
<keyword evidence="1" id="KW-0175">Coiled coil</keyword>
<dbReference type="GO" id="GO:0070939">
    <property type="term" value="C:Dsl1/NZR complex"/>
    <property type="evidence" value="ECO:0007669"/>
    <property type="project" value="InterPro"/>
</dbReference>
<dbReference type="AlphaFoldDB" id="A0A0B7JTY2"/>